<evidence type="ECO:0000313" key="2">
    <source>
        <dbReference type="Proteomes" id="UP000219522"/>
    </source>
</evidence>
<evidence type="ECO:0000313" key="1">
    <source>
        <dbReference type="EMBL" id="SOE54672.1"/>
    </source>
</evidence>
<dbReference type="RefSeq" id="WP_087135390.1">
    <property type="nucleotide sequence ID" value="NZ_FCOG02000122.1"/>
</dbReference>
<keyword evidence="2" id="KW-1185">Reference proteome</keyword>
<proteinExistence type="predicted"/>
<reference evidence="1 2" key="1">
    <citation type="submission" date="2017-09" db="EMBL/GenBank/DDBJ databases">
        <authorList>
            <person name="Varghese N."/>
            <person name="Submissions S."/>
        </authorList>
    </citation>
    <scope>NUCLEOTIDE SEQUENCE [LARGE SCALE GENOMIC DNA]</scope>
    <source>
        <strain evidence="1 2">OK806</strain>
    </source>
</reference>
<protein>
    <submittedName>
        <fullName evidence="1">Uncharacterized protein</fullName>
    </submittedName>
</protein>
<dbReference type="OrthoDB" id="8926609at2"/>
<dbReference type="AlphaFoldDB" id="A0A7Z7I262"/>
<accession>A0A7Z7I262</accession>
<gene>
    <name evidence="1" type="ORF">SAMN05446927_0874</name>
</gene>
<sequence length="82" mass="9332">MNTTETSLHYLVEKWLAPAPTARIHVVQFGRMQGDKRPYVHVEASAPSGSRSIFFFRHDDGRWCVFPPRIARPSMTGYLLAA</sequence>
<dbReference type="Proteomes" id="UP000219522">
    <property type="component" value="Unassembled WGS sequence"/>
</dbReference>
<dbReference type="EMBL" id="OCSU01000001">
    <property type="protein sequence ID" value="SOE54672.1"/>
    <property type="molecule type" value="Genomic_DNA"/>
</dbReference>
<organism evidence="1 2">
    <name type="scientific">Caballeronia arationis</name>
    <dbReference type="NCBI Taxonomy" id="1777142"/>
    <lineage>
        <taxon>Bacteria</taxon>
        <taxon>Pseudomonadati</taxon>
        <taxon>Pseudomonadota</taxon>
        <taxon>Betaproteobacteria</taxon>
        <taxon>Burkholderiales</taxon>
        <taxon>Burkholderiaceae</taxon>
        <taxon>Caballeronia</taxon>
    </lineage>
</organism>
<comment type="caution">
    <text evidence="1">The sequence shown here is derived from an EMBL/GenBank/DDBJ whole genome shotgun (WGS) entry which is preliminary data.</text>
</comment>
<name>A0A7Z7I262_9BURK</name>